<dbReference type="EMBL" id="LN849043">
    <property type="protein sequence ID" value="CRI73243.1"/>
    <property type="molecule type" value="Genomic_DNA"/>
</dbReference>
<dbReference type="EMBL" id="LN847254">
    <property type="protein sequence ID" value="CRI53230.1"/>
    <property type="molecule type" value="Genomic_DNA"/>
</dbReference>
<dbReference type="PROSITE" id="PS01295">
    <property type="entry name" value="ISPD"/>
    <property type="match status" value="1"/>
</dbReference>
<evidence type="ECO:0000313" key="18">
    <source>
        <dbReference type="EMBL" id="CRI73243.1"/>
    </source>
</evidence>
<dbReference type="InterPro" id="IPR001228">
    <property type="entry name" value="IspD"/>
</dbReference>
<evidence type="ECO:0000256" key="4">
    <source>
        <dbReference type="ARBA" id="ARBA00022679"/>
    </source>
</evidence>
<dbReference type="Gene3D" id="3.90.550.10">
    <property type="entry name" value="Spore Coat Polysaccharide Biosynthesis Protein SpsA, Chain A"/>
    <property type="match status" value="1"/>
</dbReference>
<evidence type="ECO:0000256" key="5">
    <source>
        <dbReference type="ARBA" id="ARBA00022695"/>
    </source>
</evidence>
<reference evidence="11" key="1">
    <citation type="submission" date="2015-05" db="EMBL/GenBank/DDBJ databases">
        <authorList>
            <person name="Rattei Thomas"/>
        </authorList>
    </citation>
    <scope>NUCLEOTIDE SEQUENCE</scope>
    <source>
        <strain evidence="8">CV15</strain>
        <strain evidence="9">CWL029c</strain>
        <strain evidence="10">GiD</strain>
        <strain evidence="11">H12</strain>
        <strain evidence="12">MUL2216</strain>
        <strain evidence="13">Panola</strain>
        <strain evidence="15">PB1</strain>
        <strain evidence="14">U1271</strain>
        <strain evidence="16">UZG1</strain>
        <strain evidence="17">Wien2</strain>
        <strain evidence="18">YK41</strain>
    </source>
</reference>
<evidence type="ECO:0000256" key="7">
    <source>
        <dbReference type="HAMAP-Rule" id="MF_00108"/>
    </source>
</evidence>
<sequence length="220" mass="24386">MKSATSHVPMIKSSLILLSGGQGTRFGSKIPKQYLPLNGTPLVLHSLKILSSLPQIAEVIVVCDPSYQETFQEYPVSFAIPGERRQDSVFSGLQQVSYPWVIIHDGARPFIYPDEIHDLLETAEKIGATALASPIPYTIKQRNPVRTLDRDNLAIIHTPQCIKTEILREGLALAKEKQLTLVDDIEAAEIIGKPSQLVFNKHPQIKISYPEDLTIAQALL</sequence>
<dbReference type="PANTHER" id="PTHR32125:SF4">
    <property type="entry name" value="2-C-METHYL-D-ERYTHRITOL 4-PHOSPHATE CYTIDYLYLTRANSFERASE, CHLOROPLASTIC"/>
    <property type="match status" value="1"/>
</dbReference>
<dbReference type="AlphaFoldDB" id="A0A0F7WW91"/>
<keyword evidence="5 7" id="KW-0548">Nucleotidyltransferase</keyword>
<feature type="site" description="Transition state stabilizer" evidence="7">
    <location>
        <position position="25"/>
    </location>
</feature>
<keyword evidence="6 7" id="KW-0414">Isoprene biosynthesis</keyword>
<evidence type="ECO:0000313" key="10">
    <source>
        <dbReference type="EMBL" id="CRI41602.1"/>
    </source>
</evidence>
<evidence type="ECO:0000256" key="2">
    <source>
        <dbReference type="ARBA" id="ARBA00004787"/>
    </source>
</evidence>
<proteinExistence type="inferred from homology"/>
<evidence type="ECO:0000313" key="17">
    <source>
        <dbReference type="EMBL" id="CRI53230.1"/>
    </source>
</evidence>
<gene>
    <name evidence="7 11" type="primary">ispD</name>
    <name evidence="8" type="ORF">BN1224_CV15_C_00440</name>
    <name evidence="10" type="ORF">BN1224_GiD_A_06030</name>
    <name evidence="11" type="ORF">BN1224_H12_EJ_00090</name>
    <name evidence="12" type="ORF">BN1224_MUL2216_F_01250</name>
    <name evidence="13" type="ORF">BN1224_Panola_J_00090</name>
    <name evidence="15" type="ORF">BN1224_PB1_B_05910</name>
    <name evidence="14" type="ORF">BN1224_U1271_C_04330</name>
    <name evidence="16" type="ORF">BN1224_UZG1_A_06040</name>
    <name evidence="17" type="ORF">BN1224_Wien2_G_02290</name>
    <name evidence="18" type="ORF">BN1224_YK41_BR_00200</name>
    <name evidence="9" type="ORF">CWL029c_D_01110</name>
</gene>
<dbReference type="EMBL" id="LN847008">
    <property type="protein sequence ID" value="CRI41602.1"/>
    <property type="molecule type" value="Genomic_DNA"/>
</dbReference>
<dbReference type="Pfam" id="PF01128">
    <property type="entry name" value="IspD"/>
    <property type="match status" value="1"/>
</dbReference>
<dbReference type="InterPro" id="IPR018294">
    <property type="entry name" value="ISPD_synthase_CS"/>
</dbReference>
<dbReference type="SUPFAM" id="SSF53448">
    <property type="entry name" value="Nucleotide-diphospho-sugar transferases"/>
    <property type="match status" value="1"/>
</dbReference>
<feature type="site" description="Transition state stabilizer" evidence="7">
    <location>
        <position position="32"/>
    </location>
</feature>
<dbReference type="HAMAP" id="MF_00108">
    <property type="entry name" value="IspD"/>
    <property type="match status" value="1"/>
</dbReference>
<evidence type="ECO:0000313" key="16">
    <source>
        <dbReference type="EMBL" id="CRI51749.1"/>
    </source>
</evidence>
<name>A0A0F7WW91_CHLPN</name>
<dbReference type="GO" id="GO:0050518">
    <property type="term" value="F:2-C-methyl-D-erythritol 4-phosphate cytidylyltransferase activity"/>
    <property type="evidence" value="ECO:0007669"/>
    <property type="project" value="UniProtKB-UniRule"/>
</dbReference>
<accession>A0A0F7WW91</accession>
<evidence type="ECO:0000313" key="9">
    <source>
        <dbReference type="EMBL" id="CRI40474.1"/>
    </source>
</evidence>
<dbReference type="EC" id="2.7.7.60" evidence="7"/>
<keyword evidence="4 7" id="KW-0808">Transferase</keyword>
<dbReference type="EMBL" id="LN846999">
    <property type="protein sequence ID" value="CRI38211.1"/>
    <property type="molecule type" value="Genomic_DNA"/>
</dbReference>
<evidence type="ECO:0000313" key="12">
    <source>
        <dbReference type="EMBL" id="CRI46070.1"/>
    </source>
</evidence>
<dbReference type="EMBL" id="LN847004">
    <property type="protein sequence ID" value="CRI40474.1"/>
    <property type="molecule type" value="Genomic_DNA"/>
</dbReference>
<dbReference type="NCBIfam" id="TIGR00453">
    <property type="entry name" value="ispD"/>
    <property type="match status" value="1"/>
</dbReference>
<evidence type="ECO:0000256" key="3">
    <source>
        <dbReference type="ARBA" id="ARBA00009789"/>
    </source>
</evidence>
<evidence type="ECO:0000256" key="6">
    <source>
        <dbReference type="ARBA" id="ARBA00023229"/>
    </source>
</evidence>
<feature type="site" description="Positions MEP for the nucleophilic attack" evidence="7">
    <location>
        <position position="206"/>
    </location>
</feature>
<evidence type="ECO:0000313" key="8">
    <source>
        <dbReference type="EMBL" id="CRI38211.1"/>
    </source>
</evidence>
<evidence type="ECO:0000313" key="14">
    <source>
        <dbReference type="EMBL" id="CRI49493.1"/>
    </source>
</evidence>
<comment type="pathway">
    <text evidence="2 7">Isoprenoid biosynthesis; isopentenyl diphosphate biosynthesis via DXP pathway; isopentenyl diphosphate from 1-deoxy-D-xylulose 5-phosphate: step 2/6.</text>
</comment>
<dbReference type="CDD" id="cd02516">
    <property type="entry name" value="CDP-ME_synthetase"/>
    <property type="match status" value="1"/>
</dbReference>
<dbReference type="EMBL" id="LN847189">
    <property type="protein sequence ID" value="CRI43831.1"/>
    <property type="molecule type" value="Genomic_DNA"/>
</dbReference>
<evidence type="ECO:0000313" key="15">
    <source>
        <dbReference type="EMBL" id="CRI50622.1"/>
    </source>
</evidence>
<comment type="similarity">
    <text evidence="3 7">Belongs to the IspD/TarI cytidylyltransferase family. IspD subfamily.</text>
</comment>
<dbReference type="InterPro" id="IPR034683">
    <property type="entry name" value="IspD/TarI"/>
</dbReference>
<dbReference type="InterPro" id="IPR029044">
    <property type="entry name" value="Nucleotide-diphossugar_trans"/>
</dbReference>
<dbReference type="GO" id="GO:0019288">
    <property type="term" value="P:isopentenyl diphosphate biosynthetic process, methylerythritol 4-phosphate pathway"/>
    <property type="evidence" value="ECO:0007669"/>
    <property type="project" value="UniProtKB-UniRule"/>
</dbReference>
<protein>
    <recommendedName>
        <fullName evidence="7">2-C-methyl-D-erythritol 4-phosphate cytidylyltransferase</fullName>
        <ecNumber evidence="7">2.7.7.60</ecNumber>
    </recommendedName>
    <alternativeName>
        <fullName evidence="7">4-diphosphocytidyl-2C-methyl-D-erythritol synthase</fullName>
    </alternativeName>
    <alternativeName>
        <fullName evidence="7">MEP cytidylyltransferase</fullName>
        <shortName evidence="7">MCT</shortName>
    </alternativeName>
</protein>
<feature type="site" description="Positions MEP for the nucleophilic attack" evidence="7">
    <location>
        <position position="150"/>
    </location>
</feature>
<dbReference type="EMBL" id="LN847245">
    <property type="protein sequence ID" value="CRI51749.1"/>
    <property type="molecule type" value="Genomic_DNA"/>
</dbReference>
<organism evidence="11">
    <name type="scientific">Chlamydia pneumoniae</name>
    <name type="common">Chlamydophila pneumoniae</name>
    <dbReference type="NCBI Taxonomy" id="83558"/>
    <lineage>
        <taxon>Bacteria</taxon>
        <taxon>Pseudomonadati</taxon>
        <taxon>Chlamydiota</taxon>
        <taxon>Chlamydiia</taxon>
        <taxon>Chlamydiales</taxon>
        <taxon>Chlamydiaceae</taxon>
        <taxon>Chlamydia/Chlamydophila group</taxon>
        <taxon>Chlamydia</taxon>
    </lineage>
</organism>
<comment type="catalytic activity">
    <reaction evidence="1 7">
        <text>2-C-methyl-D-erythritol 4-phosphate + CTP + H(+) = 4-CDP-2-C-methyl-D-erythritol + diphosphate</text>
        <dbReference type="Rhea" id="RHEA:13429"/>
        <dbReference type="ChEBI" id="CHEBI:15378"/>
        <dbReference type="ChEBI" id="CHEBI:33019"/>
        <dbReference type="ChEBI" id="CHEBI:37563"/>
        <dbReference type="ChEBI" id="CHEBI:57823"/>
        <dbReference type="ChEBI" id="CHEBI:58262"/>
        <dbReference type="EC" id="2.7.7.60"/>
    </reaction>
</comment>
<dbReference type="EMBL" id="LN847244">
    <property type="protein sequence ID" value="CRI49493.1"/>
    <property type="molecule type" value="Genomic_DNA"/>
</dbReference>
<dbReference type="PANTHER" id="PTHR32125">
    <property type="entry name" value="2-C-METHYL-D-ERYTHRITOL 4-PHOSPHATE CYTIDYLYLTRANSFERASE, CHLOROPLASTIC"/>
    <property type="match status" value="1"/>
</dbReference>
<dbReference type="EMBL" id="LN847240">
    <property type="protein sequence ID" value="CRI50622.1"/>
    <property type="molecule type" value="Genomic_DNA"/>
</dbReference>
<evidence type="ECO:0000256" key="1">
    <source>
        <dbReference type="ARBA" id="ARBA00001282"/>
    </source>
</evidence>
<dbReference type="EMBL" id="LN847235">
    <property type="protein sequence ID" value="CRI47200.1"/>
    <property type="molecule type" value="Genomic_DNA"/>
</dbReference>
<dbReference type="PATRIC" id="fig|83558.13.peg.617"/>
<comment type="function">
    <text evidence="7">Catalyzes the formation of 4-diphosphocytidyl-2-C-methyl-D-erythritol from CTP and 2-C-methyl-D-erythritol 4-phosphate (MEP).</text>
</comment>
<dbReference type="InterPro" id="IPR050088">
    <property type="entry name" value="IspD/TarI_cytidylyltransf_bact"/>
</dbReference>
<evidence type="ECO:0000313" key="11">
    <source>
        <dbReference type="EMBL" id="CRI43831.1"/>
    </source>
</evidence>
<dbReference type="EMBL" id="LN847227">
    <property type="protein sequence ID" value="CRI46070.1"/>
    <property type="molecule type" value="Genomic_DNA"/>
</dbReference>
<evidence type="ECO:0000313" key="13">
    <source>
        <dbReference type="EMBL" id="CRI47200.1"/>
    </source>
</evidence>
<dbReference type="UniPathway" id="UPA00056">
    <property type="reaction ID" value="UER00093"/>
</dbReference>